<dbReference type="GeneID" id="70676392"/>
<dbReference type="SUPFAM" id="SSF52540">
    <property type="entry name" value="P-loop containing nucleoside triphosphate hydrolases"/>
    <property type="match status" value="1"/>
</dbReference>
<dbReference type="Pfam" id="PF17863">
    <property type="entry name" value="AAA_lid_2"/>
    <property type="match status" value="1"/>
</dbReference>
<evidence type="ECO:0000256" key="3">
    <source>
        <dbReference type="ARBA" id="ARBA00022840"/>
    </source>
</evidence>
<dbReference type="InParanoid" id="O26656"/>
<comment type="similarity">
    <text evidence="1">Belongs to the Mg-chelatase subunits D/I family.</text>
</comment>
<dbReference type="InterPro" id="IPR027417">
    <property type="entry name" value="P-loop_NTPase"/>
</dbReference>
<feature type="domain" description="AAA+ ATPase" evidence="5">
    <location>
        <begin position="29"/>
        <end position="206"/>
    </location>
</feature>
<name>O26656_METTH</name>
<dbReference type="STRING" id="187420.MTH_556"/>
<dbReference type="Gene3D" id="3.40.50.300">
    <property type="entry name" value="P-loop containing nucleotide triphosphate hydrolases"/>
    <property type="match status" value="1"/>
</dbReference>
<gene>
    <name evidence="6" type="ordered locus">MTH_556</name>
</gene>
<accession>O26656</accession>
<dbReference type="RefSeq" id="WP_010876195.1">
    <property type="nucleotide sequence ID" value="NC_000916.1"/>
</dbReference>
<dbReference type="Proteomes" id="UP000005223">
    <property type="component" value="Chromosome"/>
</dbReference>
<dbReference type="PaxDb" id="187420-MTH_556"/>
<sequence>MKNLIFPFTAIVGQEKVKKALILNAINPGIGGVLIKGDKGTGKTTAVRALADLLPSLRTVKGCPFNCDPDEPEGACDMCRGGDVDVEYRKMRVVELPLGATEDRVVGSLDISKALTEGIKALEPGILAEANRNILYVDEINLLDDHLVDVLLDAAAYGVNTVEREGISLQHPSRFILVGTMNPAEGELRPQLSDRIGIHINVETVTDIKQRVLIMKRRDEFEDDPEGFVERFAESQSSLRDRIMAARKLLPAVTIDDDLLELIARVCVDAGVDGHRSDIAIVRTSKAIAAFNGRRRVREEDVEDAIVLVLGERIPGRSYNRENTRREMQRAREEMERERESEEDQGNSDSSSGGEGSGGSEGEESGQESGASSRGEASGSGASASLAGLSAEGSL</sequence>
<protein>
    <submittedName>
        <fullName evidence="6">Magnesium chelatase subunit ChlI</fullName>
    </submittedName>
</protein>
<evidence type="ECO:0000256" key="4">
    <source>
        <dbReference type="SAM" id="MobiDB-lite"/>
    </source>
</evidence>
<dbReference type="PANTHER" id="PTHR32039">
    <property type="entry name" value="MAGNESIUM-CHELATASE SUBUNIT CHLI"/>
    <property type="match status" value="1"/>
</dbReference>
<evidence type="ECO:0000256" key="1">
    <source>
        <dbReference type="ARBA" id="ARBA00005799"/>
    </source>
</evidence>
<dbReference type="InterPro" id="IPR003593">
    <property type="entry name" value="AAA+_ATPase"/>
</dbReference>
<dbReference type="EnsemblBacteria" id="AAB85062">
    <property type="protein sequence ID" value="AAB85062"/>
    <property type="gene ID" value="MTH_556"/>
</dbReference>
<dbReference type="InterPro" id="IPR041628">
    <property type="entry name" value="ChlI/MoxR_AAA_lid"/>
</dbReference>
<dbReference type="EMBL" id="AE000666">
    <property type="protein sequence ID" value="AAB85062.1"/>
    <property type="molecule type" value="Genomic_DNA"/>
</dbReference>
<keyword evidence="7" id="KW-1185">Reference proteome</keyword>
<dbReference type="PATRIC" id="fig|187420.15.peg.536"/>
<dbReference type="KEGG" id="mth:MTH_556"/>
<reference evidence="6 7" key="1">
    <citation type="journal article" date="1997" name="J. Bacteriol.">
        <title>Complete genome sequence of Methanobacterium thermoautotrophicum deltaH: functional analysis and comparative genomics.</title>
        <authorList>
            <person name="Smith D.R."/>
            <person name="Doucette-Stamm L.A."/>
            <person name="Deloughery C."/>
            <person name="Lee H.-M."/>
            <person name="Dubois J."/>
            <person name="Aldredge T."/>
            <person name="Bashirzadeh R."/>
            <person name="Blakely D."/>
            <person name="Cook R."/>
            <person name="Gilbert K."/>
            <person name="Harrison D."/>
            <person name="Hoang L."/>
            <person name="Keagle P."/>
            <person name="Lumm W."/>
            <person name="Pothier B."/>
            <person name="Qiu D."/>
            <person name="Spadafora R."/>
            <person name="Vicare R."/>
            <person name="Wang Y."/>
            <person name="Wierzbowski J."/>
            <person name="Gibson R."/>
            <person name="Jiwani N."/>
            <person name="Caruso A."/>
            <person name="Bush D."/>
            <person name="Safer H."/>
            <person name="Patwell D."/>
            <person name="Prabhakar S."/>
            <person name="McDougall S."/>
            <person name="Shimer G."/>
            <person name="Goyal A."/>
            <person name="Pietrovski S."/>
            <person name="Church G.M."/>
            <person name="Daniels C.J."/>
            <person name="Mao J.-i."/>
            <person name="Rice P."/>
            <person name="Nolling J."/>
            <person name="Reeve J.N."/>
        </authorList>
    </citation>
    <scope>NUCLEOTIDE SEQUENCE [LARGE SCALE GENOMIC DNA]</scope>
    <source>
        <strain evidence="7">ATCC 29096 / DSM 1053 / JCM 10044 / NBRC 100330 / Delta H</strain>
    </source>
</reference>
<proteinExistence type="inferred from homology"/>
<dbReference type="PIR" id="E69173">
    <property type="entry name" value="E69173"/>
</dbReference>
<evidence type="ECO:0000259" key="5">
    <source>
        <dbReference type="SMART" id="SM00382"/>
    </source>
</evidence>
<evidence type="ECO:0000313" key="6">
    <source>
        <dbReference type="EMBL" id="AAB85062.1"/>
    </source>
</evidence>
<dbReference type="Gene3D" id="1.10.8.80">
    <property type="entry name" value="Magnesium chelatase subunit I, C-Terminal domain"/>
    <property type="match status" value="1"/>
</dbReference>
<feature type="region of interest" description="Disordered" evidence="4">
    <location>
        <begin position="320"/>
        <end position="395"/>
    </location>
</feature>
<organism evidence="6 7">
    <name type="scientific">Methanothermobacter thermautotrophicus (strain ATCC 29096 / DSM 1053 / JCM 10044 / NBRC 100330 / Delta H)</name>
    <name type="common">Methanobacterium thermoautotrophicum</name>
    <dbReference type="NCBI Taxonomy" id="187420"/>
    <lineage>
        <taxon>Archaea</taxon>
        <taxon>Methanobacteriati</taxon>
        <taxon>Methanobacteriota</taxon>
        <taxon>Methanomada group</taxon>
        <taxon>Methanobacteria</taxon>
        <taxon>Methanobacteriales</taxon>
        <taxon>Methanobacteriaceae</taxon>
        <taxon>Methanothermobacter</taxon>
    </lineage>
</organism>
<feature type="compositionally biased region" description="Low complexity" evidence="4">
    <location>
        <begin position="367"/>
        <end position="395"/>
    </location>
</feature>
<keyword evidence="3" id="KW-0067">ATP-binding</keyword>
<keyword evidence="2" id="KW-0547">Nucleotide-binding</keyword>
<dbReference type="CDD" id="cd00009">
    <property type="entry name" value="AAA"/>
    <property type="match status" value="1"/>
</dbReference>
<dbReference type="AlphaFoldDB" id="O26656"/>
<evidence type="ECO:0000256" key="2">
    <source>
        <dbReference type="ARBA" id="ARBA00022741"/>
    </source>
</evidence>
<dbReference type="PANTHER" id="PTHR32039:SF9">
    <property type="entry name" value="MAGNESIUM-CHELATASE SUBUNIT CHLI-2, CHLOROPLASTIC"/>
    <property type="match status" value="1"/>
</dbReference>
<dbReference type="InterPro" id="IPR045006">
    <property type="entry name" value="CHLI-like"/>
</dbReference>
<dbReference type="InterPro" id="IPR000523">
    <property type="entry name" value="Mg_chelatse_chII-like_cat_dom"/>
</dbReference>
<evidence type="ECO:0000313" key="7">
    <source>
        <dbReference type="Proteomes" id="UP000005223"/>
    </source>
</evidence>
<feature type="compositionally biased region" description="Basic and acidic residues" evidence="4">
    <location>
        <begin position="320"/>
        <end position="340"/>
    </location>
</feature>
<dbReference type="HOGENOM" id="CLU_016684_0_1_2"/>
<dbReference type="SMART" id="SM00382">
    <property type="entry name" value="AAA"/>
    <property type="match status" value="1"/>
</dbReference>
<dbReference type="GO" id="GO:0005524">
    <property type="term" value="F:ATP binding"/>
    <property type="evidence" value="ECO:0007669"/>
    <property type="project" value="UniProtKB-KW"/>
</dbReference>
<dbReference type="Pfam" id="PF01078">
    <property type="entry name" value="Mg_chelatase"/>
    <property type="match status" value="1"/>
</dbReference>